<dbReference type="EMBL" id="FPAG01000001">
    <property type="protein sequence ID" value="SFS37489.1"/>
    <property type="molecule type" value="Genomic_DNA"/>
</dbReference>
<dbReference type="InterPro" id="IPR050727">
    <property type="entry name" value="GH43_arabinanases"/>
</dbReference>
<proteinExistence type="predicted"/>
<evidence type="ECO:0008006" key="3">
    <source>
        <dbReference type="Google" id="ProtNLM"/>
    </source>
</evidence>
<dbReference type="PANTHER" id="PTHR43301:SF3">
    <property type="entry name" value="ARABINAN ENDO-1,5-ALPHA-L-ARABINOSIDASE A-RELATED"/>
    <property type="match status" value="1"/>
</dbReference>
<dbReference type="PROSITE" id="PS51257">
    <property type="entry name" value="PROKAR_LIPOPROTEIN"/>
    <property type="match status" value="1"/>
</dbReference>
<dbReference type="CDD" id="cd08994">
    <property type="entry name" value="GH43_62_32_68_117_130-like"/>
    <property type="match status" value="1"/>
</dbReference>
<reference evidence="1 2" key="1">
    <citation type="submission" date="2016-10" db="EMBL/GenBank/DDBJ databases">
        <authorList>
            <person name="de Groot N.N."/>
        </authorList>
    </citation>
    <scope>NUCLEOTIDE SEQUENCE [LARGE SCALE GENOMIC DNA]</scope>
    <source>
        <strain evidence="1 2">CGMCC 1.6114</strain>
    </source>
</reference>
<dbReference type="RefSeq" id="WP_074976346.1">
    <property type="nucleotide sequence ID" value="NZ_FPAG01000001.1"/>
</dbReference>
<sequence length="406" mass="45521">MISSPVKYICLGLVLTLISCSKKNAVDLELEVLPVDAVIKGDILEGPSVLNDPDRFVWGGSVVKGYDGKYHMLYSTWESGDSVPQFSNSWVLNSKIAYAVSDQPDRNFKFQKVVLTGRELQGDSLAWDAQMVHNPHLKKFNGKYYLYYIGSRDEGEQPEDSKAAQLNKRNRVQQNQKIGVVEFDNFENLMAGNFNRSSTPLLAPRTRVKPNNVLNPSPEGTEAKPDNLIVVNPSVVQRPSDGKYLMYFKGNIYDPNWKGVHGLALSDSPTGPFKAIDDIMFNIKMEDGKVASAEDPYVWYHKQRKVFYAVMKDFSGRITEGKPGLAILQSKDGVVWNKPNNPFFMRKEVTLVNGDVLPMNRLERPQILADDNGDPLALFAAGALIDVNQRKDGTSFNVHIPLRPKH</sequence>
<dbReference type="InterPro" id="IPR023296">
    <property type="entry name" value="Glyco_hydro_beta-prop_sf"/>
</dbReference>
<evidence type="ECO:0000313" key="2">
    <source>
        <dbReference type="Proteomes" id="UP000183209"/>
    </source>
</evidence>
<dbReference type="AlphaFoldDB" id="A0A1I6PBE6"/>
<gene>
    <name evidence="1" type="ORF">SAMN04487906_0211</name>
</gene>
<evidence type="ECO:0000313" key="1">
    <source>
        <dbReference type="EMBL" id="SFS37489.1"/>
    </source>
</evidence>
<dbReference type="Proteomes" id="UP000183209">
    <property type="component" value="Unassembled WGS sequence"/>
</dbReference>
<accession>A0A1I6PBE6</accession>
<name>A0A1I6PBE6_9FLAO</name>
<dbReference type="OrthoDB" id="9794572at2"/>
<dbReference type="PANTHER" id="PTHR43301">
    <property type="entry name" value="ARABINAN ENDO-1,5-ALPHA-L-ARABINOSIDASE"/>
    <property type="match status" value="1"/>
</dbReference>
<dbReference type="SUPFAM" id="SSF75005">
    <property type="entry name" value="Arabinanase/levansucrase/invertase"/>
    <property type="match status" value="1"/>
</dbReference>
<protein>
    <recommendedName>
        <fullName evidence="3">Glycosyl hydrolases family 43</fullName>
    </recommendedName>
</protein>
<organism evidence="1 2">
    <name type="scientific">Zhouia amylolytica</name>
    <dbReference type="NCBI Taxonomy" id="376730"/>
    <lineage>
        <taxon>Bacteria</taxon>
        <taxon>Pseudomonadati</taxon>
        <taxon>Bacteroidota</taxon>
        <taxon>Flavobacteriia</taxon>
        <taxon>Flavobacteriales</taxon>
        <taxon>Flavobacteriaceae</taxon>
        <taxon>Zhouia</taxon>
    </lineage>
</organism>
<dbReference type="Gene3D" id="2.115.10.20">
    <property type="entry name" value="Glycosyl hydrolase domain, family 43"/>
    <property type="match status" value="1"/>
</dbReference>